<accession>A0A424YPX2</accession>
<dbReference type="PANTHER" id="PTHR43080:SF26">
    <property type="entry name" value="REGULATORY PROTEIN"/>
    <property type="match status" value="1"/>
</dbReference>
<name>A0A424YPX2_9EURY</name>
<dbReference type="PROSITE" id="PS51371">
    <property type="entry name" value="CBS"/>
    <property type="match status" value="3"/>
</dbReference>
<gene>
    <name evidence="6" type="ORF">D5R95_08345</name>
</gene>
<dbReference type="Gene3D" id="3.10.580.10">
    <property type="entry name" value="CBS-domain"/>
    <property type="match status" value="2"/>
</dbReference>
<feature type="domain" description="CBS" evidence="5">
    <location>
        <begin position="135"/>
        <end position="190"/>
    </location>
</feature>
<dbReference type="GO" id="GO:0009086">
    <property type="term" value="P:methionine biosynthetic process"/>
    <property type="evidence" value="ECO:0007669"/>
    <property type="project" value="UniProtKB-KW"/>
</dbReference>
<evidence type="ECO:0000313" key="6">
    <source>
        <dbReference type="EMBL" id="RQD81041.1"/>
    </source>
</evidence>
<organism evidence="6 7">
    <name type="scientific">Methanosalsum natronophilum</name>
    <dbReference type="NCBI Taxonomy" id="768733"/>
    <lineage>
        <taxon>Archaea</taxon>
        <taxon>Methanobacteriati</taxon>
        <taxon>Methanobacteriota</taxon>
        <taxon>Stenosarchaea group</taxon>
        <taxon>Methanomicrobia</taxon>
        <taxon>Methanosarcinales</taxon>
        <taxon>Methanosarcinaceae</taxon>
        <taxon>Methanosalsum</taxon>
    </lineage>
</organism>
<evidence type="ECO:0000256" key="2">
    <source>
        <dbReference type="ARBA" id="ARBA00023122"/>
    </source>
</evidence>
<evidence type="ECO:0000259" key="5">
    <source>
        <dbReference type="PROSITE" id="PS51371"/>
    </source>
</evidence>
<reference evidence="6 7" key="1">
    <citation type="submission" date="2018-08" db="EMBL/GenBank/DDBJ databases">
        <title>The metabolism and importance of syntrophic acetate oxidation coupled to methane or sulfide production in haloalkaline environments.</title>
        <authorList>
            <person name="Timmers P.H.A."/>
            <person name="Vavourakis C.D."/>
            <person name="Sorokin D.Y."/>
            <person name="Sinninghe Damste J.S."/>
            <person name="Muyzer G."/>
            <person name="Stams A.J.M."/>
            <person name="Plugge C.M."/>
        </authorList>
    </citation>
    <scope>NUCLEOTIDE SEQUENCE [LARGE SCALE GENOMIC DNA]</scope>
    <source>
        <strain evidence="6">MSAO_Arc3</strain>
    </source>
</reference>
<comment type="caution">
    <text evidence="6">The sequence shown here is derived from an EMBL/GenBank/DDBJ whole genome shotgun (WGS) entry which is preliminary data.</text>
</comment>
<dbReference type="Pfam" id="PF00571">
    <property type="entry name" value="CBS"/>
    <property type="match status" value="4"/>
</dbReference>
<evidence type="ECO:0000256" key="4">
    <source>
        <dbReference type="PROSITE-ProRule" id="PRU00703"/>
    </source>
</evidence>
<dbReference type="SMART" id="SM00116">
    <property type="entry name" value="CBS"/>
    <property type="match status" value="4"/>
</dbReference>
<protein>
    <submittedName>
        <fullName evidence="6">CBS domain-containing protein</fullName>
    </submittedName>
</protein>
<evidence type="ECO:0000256" key="3">
    <source>
        <dbReference type="ARBA" id="ARBA00023167"/>
    </source>
</evidence>
<keyword evidence="1" id="KW-0028">Amino-acid biosynthesis</keyword>
<keyword evidence="3" id="KW-0486">Methionine biosynthesis</keyword>
<dbReference type="InterPro" id="IPR000644">
    <property type="entry name" value="CBS_dom"/>
</dbReference>
<dbReference type="InterPro" id="IPR046342">
    <property type="entry name" value="CBS_dom_sf"/>
</dbReference>
<proteinExistence type="predicted"/>
<feature type="domain" description="CBS" evidence="5">
    <location>
        <begin position="9"/>
        <end position="64"/>
    </location>
</feature>
<evidence type="ECO:0000313" key="7">
    <source>
        <dbReference type="Proteomes" id="UP000284763"/>
    </source>
</evidence>
<evidence type="ECO:0000256" key="1">
    <source>
        <dbReference type="ARBA" id="ARBA00022605"/>
    </source>
</evidence>
<feature type="domain" description="CBS" evidence="5">
    <location>
        <begin position="209"/>
        <end position="261"/>
    </location>
</feature>
<sequence>MKFMQVKDIVVEPPTIDKADTISSALEVMEKKKVRRLLVTHNDEIIGILTMRNLTKELGTRKKSSMPASSLHVATAVSDNFVKVFPETELDDAVTLMTKKNEIIIVADKDELLGWITPTELLKSCYFNGYAGEVMEPKPILAAPSDRVVHIRRLILDHNIGRLPVVENGELVGIVTERDIAKAMKAFRDLVAGNQQDSRIKNLIVEDIMSLGVKTVYTNTKLQDVVNTMIEENIGGLPVLNLEDEFVGFITRRNIVNTLVQ</sequence>
<dbReference type="Proteomes" id="UP000284763">
    <property type="component" value="Unassembled WGS sequence"/>
</dbReference>
<dbReference type="EMBL" id="QZAB01000530">
    <property type="protein sequence ID" value="RQD81041.1"/>
    <property type="molecule type" value="Genomic_DNA"/>
</dbReference>
<dbReference type="AlphaFoldDB" id="A0A424YPX2"/>
<dbReference type="PANTHER" id="PTHR43080">
    <property type="entry name" value="CBS DOMAIN-CONTAINING PROTEIN CBSX3, MITOCHONDRIAL"/>
    <property type="match status" value="1"/>
</dbReference>
<keyword evidence="2 4" id="KW-0129">CBS domain</keyword>
<dbReference type="SUPFAM" id="SSF54631">
    <property type="entry name" value="CBS-domain pair"/>
    <property type="match status" value="2"/>
</dbReference>
<dbReference type="InterPro" id="IPR051257">
    <property type="entry name" value="Diverse_CBS-Domain"/>
</dbReference>